<feature type="chain" id="PRO_5046592851" evidence="1">
    <location>
        <begin position="20"/>
        <end position="105"/>
    </location>
</feature>
<dbReference type="RefSeq" id="WP_350397626.1">
    <property type="nucleotide sequence ID" value="NZ_JBELQE010000135.1"/>
</dbReference>
<comment type="caution">
    <text evidence="2">The sequence shown here is derived from an EMBL/GenBank/DDBJ whole genome shotgun (WGS) entry which is preliminary data.</text>
</comment>
<dbReference type="Proteomes" id="UP001480955">
    <property type="component" value="Unassembled WGS sequence"/>
</dbReference>
<dbReference type="EMBL" id="JBELQE010000135">
    <property type="protein sequence ID" value="MER2253424.1"/>
    <property type="molecule type" value="Genomic_DNA"/>
</dbReference>
<evidence type="ECO:0000313" key="2">
    <source>
        <dbReference type="EMBL" id="MER2253424.1"/>
    </source>
</evidence>
<organism evidence="2 3">
    <name type="scientific">Methylorubrum podarium</name>
    <dbReference type="NCBI Taxonomy" id="200476"/>
    <lineage>
        <taxon>Bacteria</taxon>
        <taxon>Pseudomonadati</taxon>
        <taxon>Pseudomonadota</taxon>
        <taxon>Alphaproteobacteria</taxon>
        <taxon>Hyphomicrobiales</taxon>
        <taxon>Methylobacteriaceae</taxon>
        <taxon>Methylorubrum</taxon>
    </lineage>
</organism>
<keyword evidence="1" id="KW-0732">Signal</keyword>
<feature type="signal peptide" evidence="1">
    <location>
        <begin position="1"/>
        <end position="19"/>
    </location>
</feature>
<name>A0ABV1QVP1_9HYPH</name>
<accession>A0ABV1QVP1</accession>
<gene>
    <name evidence="2" type="ORF">ABS772_26215</name>
</gene>
<proteinExistence type="predicted"/>
<sequence length="105" mass="11068">MRLLPALVLLCLGSVPASAQMTPDDCRRLARSAAEVATSLEALSARILDMKATLSTVKPAGAFVAPMNRIDGARLKLTEGMLAYGDALEAMAGPLKECRGRSPVR</sequence>
<protein>
    <submittedName>
        <fullName evidence="2">Uncharacterized protein</fullName>
    </submittedName>
</protein>
<keyword evidence="3" id="KW-1185">Reference proteome</keyword>
<reference evidence="2 3" key="1">
    <citation type="submission" date="2024-06" db="EMBL/GenBank/DDBJ databases">
        <authorList>
            <person name="Campbell A.G."/>
        </authorList>
    </citation>
    <scope>NUCLEOTIDE SEQUENCE [LARGE SCALE GENOMIC DNA]</scope>
    <source>
        <strain evidence="2 3">EM12</strain>
    </source>
</reference>
<evidence type="ECO:0000313" key="3">
    <source>
        <dbReference type="Proteomes" id="UP001480955"/>
    </source>
</evidence>
<evidence type="ECO:0000256" key="1">
    <source>
        <dbReference type="SAM" id="SignalP"/>
    </source>
</evidence>